<dbReference type="Proteomes" id="UP001290455">
    <property type="component" value="Unassembled WGS sequence"/>
</dbReference>
<dbReference type="RefSeq" id="WP_322447939.1">
    <property type="nucleotide sequence ID" value="NZ_JAXOFX010000015.1"/>
</dbReference>
<feature type="compositionally biased region" description="Gly residues" evidence="1">
    <location>
        <begin position="86"/>
        <end position="97"/>
    </location>
</feature>
<evidence type="ECO:0000313" key="4">
    <source>
        <dbReference type="Proteomes" id="UP001290455"/>
    </source>
</evidence>
<keyword evidence="2" id="KW-0812">Transmembrane</keyword>
<reference evidence="3 4" key="1">
    <citation type="submission" date="2023-11" db="EMBL/GenBank/DDBJ databases">
        <title>Bacillus jintuensis, isolated from a mudflat on the Beibu Gulf coast.</title>
        <authorList>
            <person name="Li M."/>
        </authorList>
    </citation>
    <scope>NUCLEOTIDE SEQUENCE [LARGE SCALE GENOMIC DNA]</scope>
    <source>
        <strain evidence="3 4">31A1R</strain>
    </source>
</reference>
<keyword evidence="2" id="KW-0472">Membrane</keyword>
<name>A0ABU5J2K8_9BACI</name>
<feature type="compositionally biased region" description="Basic residues" evidence="1">
    <location>
        <begin position="53"/>
        <end position="67"/>
    </location>
</feature>
<feature type="compositionally biased region" description="Low complexity" evidence="1">
    <location>
        <begin position="71"/>
        <end position="85"/>
    </location>
</feature>
<proteinExistence type="predicted"/>
<evidence type="ECO:0000256" key="1">
    <source>
        <dbReference type="SAM" id="MobiDB-lite"/>
    </source>
</evidence>
<evidence type="ECO:0008006" key="5">
    <source>
        <dbReference type="Google" id="ProtNLM"/>
    </source>
</evidence>
<organism evidence="3 4">
    <name type="scientific">Robertmurraya mangrovi</name>
    <dbReference type="NCBI Taxonomy" id="3098077"/>
    <lineage>
        <taxon>Bacteria</taxon>
        <taxon>Bacillati</taxon>
        <taxon>Bacillota</taxon>
        <taxon>Bacilli</taxon>
        <taxon>Bacillales</taxon>
        <taxon>Bacillaceae</taxon>
        <taxon>Robertmurraya</taxon>
    </lineage>
</organism>
<gene>
    <name evidence="3" type="ORF">SM124_18170</name>
</gene>
<feature type="region of interest" description="Disordered" evidence="1">
    <location>
        <begin position="50"/>
        <end position="97"/>
    </location>
</feature>
<feature type="transmembrane region" description="Helical" evidence="2">
    <location>
        <begin position="6"/>
        <end position="29"/>
    </location>
</feature>
<accession>A0ABU5J2K8</accession>
<keyword evidence="4" id="KW-1185">Reference proteome</keyword>
<dbReference type="EMBL" id="JAXOFX010000015">
    <property type="protein sequence ID" value="MDZ5473646.1"/>
    <property type="molecule type" value="Genomic_DNA"/>
</dbReference>
<protein>
    <recommendedName>
        <fullName evidence="5">TPM domain-containing protein</fullName>
    </recommendedName>
</protein>
<comment type="caution">
    <text evidence="3">The sequence shown here is derived from an EMBL/GenBank/DDBJ whole genome shotgun (WGS) entry which is preliminary data.</text>
</comment>
<sequence>MYVAEMIGYVLGFIVIITIGYFLIILLPLQIFRQTKNMKKWIRIRLSPEQKQVRKNGKLPRRNKRSHHSPDYSSSWWSGSSDSSFDGGGDCGGGGGD</sequence>
<evidence type="ECO:0000313" key="3">
    <source>
        <dbReference type="EMBL" id="MDZ5473646.1"/>
    </source>
</evidence>
<evidence type="ECO:0000256" key="2">
    <source>
        <dbReference type="SAM" id="Phobius"/>
    </source>
</evidence>
<keyword evidence="2" id="KW-1133">Transmembrane helix</keyword>